<accession>A0ACC1NVK8</accession>
<organism evidence="1 2">
    <name type="scientific">Zarea fungicola</name>
    <dbReference type="NCBI Taxonomy" id="93591"/>
    <lineage>
        <taxon>Eukaryota</taxon>
        <taxon>Fungi</taxon>
        <taxon>Dikarya</taxon>
        <taxon>Ascomycota</taxon>
        <taxon>Pezizomycotina</taxon>
        <taxon>Sordariomycetes</taxon>
        <taxon>Hypocreomycetidae</taxon>
        <taxon>Hypocreales</taxon>
        <taxon>Cordycipitaceae</taxon>
        <taxon>Zarea</taxon>
    </lineage>
</organism>
<keyword evidence="2" id="KW-1185">Reference proteome</keyword>
<evidence type="ECO:0000313" key="1">
    <source>
        <dbReference type="EMBL" id="KAJ2983352.1"/>
    </source>
</evidence>
<proteinExistence type="predicted"/>
<gene>
    <name evidence="1" type="ORF">NQ176_g754</name>
</gene>
<evidence type="ECO:0000313" key="2">
    <source>
        <dbReference type="Proteomes" id="UP001143910"/>
    </source>
</evidence>
<comment type="caution">
    <text evidence="1">The sequence shown here is derived from an EMBL/GenBank/DDBJ whole genome shotgun (WGS) entry which is preliminary data.</text>
</comment>
<dbReference type="Proteomes" id="UP001143910">
    <property type="component" value="Unassembled WGS sequence"/>
</dbReference>
<name>A0ACC1NVK8_9HYPO</name>
<dbReference type="EMBL" id="JANJQO010000033">
    <property type="protein sequence ID" value="KAJ2983352.1"/>
    <property type="molecule type" value="Genomic_DNA"/>
</dbReference>
<reference evidence="1" key="1">
    <citation type="submission" date="2022-08" db="EMBL/GenBank/DDBJ databases">
        <title>Genome Sequence of Lecanicillium fungicola.</title>
        <authorList>
            <person name="Buettner E."/>
        </authorList>
    </citation>
    <scope>NUCLEOTIDE SEQUENCE</scope>
    <source>
        <strain evidence="1">Babe33</strain>
    </source>
</reference>
<sequence length="148" mass="15830">MSVQLSACHIPILLAATVTFLGGIWALFAPAAAMRELGLPESVAGAPSAHPVMMISGARATMLGTTMFFLYSRGMLAECDTLLALISFYLGCVDSYVCWSQGMPGKAMVRLVSSWVLGACGLFGLTAANRKGPNQMRTSRRTREVHEI</sequence>
<protein>
    <submittedName>
        <fullName evidence="1">Uncharacterized protein</fullName>
    </submittedName>
</protein>